<proteinExistence type="predicted"/>
<protein>
    <submittedName>
        <fullName evidence="1">Uncharacterized protein</fullName>
    </submittedName>
</protein>
<sequence>MDLADLLNFSQLHRLPRWWRHPRYFHNWRKPLFDAAARALSADYDTLSFRSHVDAGCCGGMRMHELVSLRGVSERCPFSNRLRRGWHGALRACDCADPNRPANGTSFGKAPRRFGTKTWQAVC</sequence>
<evidence type="ECO:0000313" key="1">
    <source>
        <dbReference type="EMBL" id="CAE0137634.1"/>
    </source>
</evidence>
<dbReference type="EMBL" id="HBHX01057680">
    <property type="protein sequence ID" value="CAE0137634.1"/>
    <property type="molecule type" value="Transcribed_RNA"/>
</dbReference>
<name>A0A7S3BJY2_9EUKA</name>
<accession>A0A7S3BJY2</accession>
<reference evidence="1" key="1">
    <citation type="submission" date="2021-01" db="EMBL/GenBank/DDBJ databases">
        <authorList>
            <person name="Corre E."/>
            <person name="Pelletier E."/>
            <person name="Niang G."/>
            <person name="Scheremetjew M."/>
            <person name="Finn R."/>
            <person name="Kale V."/>
            <person name="Holt S."/>
            <person name="Cochrane G."/>
            <person name="Meng A."/>
            <person name="Brown T."/>
            <person name="Cohen L."/>
        </authorList>
    </citation>
    <scope>NUCLEOTIDE SEQUENCE</scope>
    <source>
        <strain evidence="1">CCMP281</strain>
    </source>
</reference>
<dbReference type="AlphaFoldDB" id="A0A7S3BJY2"/>
<gene>
    <name evidence="1" type="ORF">HERI1096_LOCUS31839</name>
</gene>
<organism evidence="1">
    <name type="scientific">Haptolina ericina</name>
    <dbReference type="NCBI Taxonomy" id="156174"/>
    <lineage>
        <taxon>Eukaryota</taxon>
        <taxon>Haptista</taxon>
        <taxon>Haptophyta</taxon>
        <taxon>Prymnesiophyceae</taxon>
        <taxon>Prymnesiales</taxon>
        <taxon>Prymnesiaceae</taxon>
        <taxon>Haptolina</taxon>
    </lineage>
</organism>